<protein>
    <submittedName>
        <fullName evidence="2">Quinol monooxygenase YgiN</fullName>
    </submittedName>
</protein>
<dbReference type="Proteomes" id="UP000546252">
    <property type="component" value="Unassembled WGS sequence"/>
</dbReference>
<evidence type="ECO:0000313" key="2">
    <source>
        <dbReference type="EMBL" id="MBA8922337.1"/>
    </source>
</evidence>
<sequence>MHNIKLTGRLICRSEEEIATVTDLLPQHTELTRAEPGCIAFDVEPSGDPGVWDVSERFRDTASFDAHQARVRASNWGQQTAGVQRDYSISGT</sequence>
<dbReference type="AlphaFoldDB" id="A0A839G051"/>
<comment type="caution">
    <text evidence="2">The sequence shown here is derived from an EMBL/GenBank/DDBJ whole genome shotgun (WGS) entry which is preliminary data.</text>
</comment>
<keyword evidence="2" id="KW-0503">Monooxygenase</keyword>
<name>A0A839G051_9MICC</name>
<dbReference type="SUPFAM" id="SSF54909">
    <property type="entry name" value="Dimeric alpha+beta barrel"/>
    <property type="match status" value="1"/>
</dbReference>
<evidence type="ECO:0000313" key="3">
    <source>
        <dbReference type="Proteomes" id="UP000546252"/>
    </source>
</evidence>
<organism evidence="2 3">
    <name type="scientific">Nesterenkonia jeotgali</name>
    <dbReference type="NCBI Taxonomy" id="317018"/>
    <lineage>
        <taxon>Bacteria</taxon>
        <taxon>Bacillati</taxon>
        <taxon>Actinomycetota</taxon>
        <taxon>Actinomycetes</taxon>
        <taxon>Micrococcales</taxon>
        <taxon>Micrococcaceae</taxon>
        <taxon>Nesterenkonia</taxon>
    </lineage>
</organism>
<feature type="domain" description="ABM" evidence="1">
    <location>
        <begin position="15"/>
        <end position="69"/>
    </location>
</feature>
<keyword evidence="2" id="KW-0560">Oxidoreductase</keyword>
<dbReference type="Pfam" id="PF03992">
    <property type="entry name" value="ABM"/>
    <property type="match status" value="1"/>
</dbReference>
<accession>A0A839G051</accession>
<dbReference type="InterPro" id="IPR011008">
    <property type="entry name" value="Dimeric_a/b-barrel"/>
</dbReference>
<dbReference type="RefSeq" id="WP_182495840.1">
    <property type="nucleotide sequence ID" value="NZ_BAAAKT010000004.1"/>
</dbReference>
<dbReference type="EMBL" id="JACJIH010000001">
    <property type="protein sequence ID" value="MBA8922337.1"/>
    <property type="molecule type" value="Genomic_DNA"/>
</dbReference>
<dbReference type="InterPro" id="IPR007138">
    <property type="entry name" value="ABM_dom"/>
</dbReference>
<dbReference type="GO" id="GO:0004497">
    <property type="term" value="F:monooxygenase activity"/>
    <property type="evidence" value="ECO:0007669"/>
    <property type="project" value="UniProtKB-KW"/>
</dbReference>
<dbReference type="Gene3D" id="3.30.70.100">
    <property type="match status" value="1"/>
</dbReference>
<evidence type="ECO:0000259" key="1">
    <source>
        <dbReference type="Pfam" id="PF03992"/>
    </source>
</evidence>
<proteinExistence type="predicted"/>
<reference evidence="2 3" key="1">
    <citation type="submission" date="2020-08" db="EMBL/GenBank/DDBJ databases">
        <title>Sequencing the genomes of 1000 actinobacteria strains.</title>
        <authorList>
            <person name="Klenk H.-P."/>
        </authorList>
    </citation>
    <scope>NUCLEOTIDE SEQUENCE [LARGE SCALE GENOMIC DNA]</scope>
    <source>
        <strain evidence="2 3">DSM 19081</strain>
    </source>
</reference>
<gene>
    <name evidence="2" type="ORF">HNR24_002270</name>
</gene>